<reference evidence="2" key="1">
    <citation type="submission" date="2007-07" db="EMBL/GenBank/DDBJ databases">
        <title>Complete genome sequence of Campylobacter hominis ATCC BAA-381, a commensal isolated from the human gastrointestinal tract.</title>
        <authorList>
            <person name="Fouts D.E."/>
            <person name="Mongodin E.F."/>
            <person name="Puiu D."/>
            <person name="Sebastian Y."/>
            <person name="Miller W.G."/>
            <person name="Mandrell R.E."/>
            <person name="Nelson K.E."/>
        </authorList>
    </citation>
    <scope>NUCLEOTIDE SEQUENCE [LARGE SCALE GENOMIC DNA]</scope>
    <source>
        <strain evidence="2">ATCC BAA-381 / LMG 19568 / NCTC 13146 / CH001A</strain>
    </source>
</reference>
<keyword evidence="2" id="KW-1185">Reference proteome</keyword>
<dbReference type="KEGG" id="cha:CHAB381_0639"/>
<organism evidence="1 2">
    <name type="scientific">Campylobacter hominis (strain ATCC BAA-381 / DSM 21671 / CCUG 45161 / LMG 19568 / NCTC 13146 / CH001A)</name>
    <dbReference type="NCBI Taxonomy" id="360107"/>
    <lineage>
        <taxon>Bacteria</taxon>
        <taxon>Pseudomonadati</taxon>
        <taxon>Campylobacterota</taxon>
        <taxon>Epsilonproteobacteria</taxon>
        <taxon>Campylobacterales</taxon>
        <taxon>Campylobacteraceae</taxon>
        <taxon>Campylobacter</taxon>
    </lineage>
</organism>
<protein>
    <recommendedName>
        <fullName evidence="3">Lipoprotein</fullName>
    </recommendedName>
</protein>
<evidence type="ECO:0000313" key="2">
    <source>
        <dbReference type="Proteomes" id="UP000002407"/>
    </source>
</evidence>
<evidence type="ECO:0008006" key="3">
    <source>
        <dbReference type="Google" id="ProtNLM"/>
    </source>
</evidence>
<sequence length="48" mass="5660">MFDCSFKIFHKAILSFFILVFVFGCGYKKPPFYSQPQNSDTNQTQMEK</sequence>
<evidence type="ECO:0000313" key="1">
    <source>
        <dbReference type="EMBL" id="ABS51829.1"/>
    </source>
</evidence>
<dbReference type="HOGENOM" id="CLU_212545_0_0_7"/>
<dbReference type="STRING" id="360107.CHAB381_0639"/>
<gene>
    <name evidence="1" type="ordered locus">CHAB381_0639</name>
</gene>
<accession>A7I132</accession>
<dbReference type="AlphaFoldDB" id="A7I132"/>
<dbReference type="eggNOG" id="ENOG503190I">
    <property type="taxonomic scope" value="Bacteria"/>
</dbReference>
<dbReference type="EMBL" id="CP000776">
    <property type="protein sequence ID" value="ABS51829.1"/>
    <property type="molecule type" value="Genomic_DNA"/>
</dbReference>
<proteinExistence type="predicted"/>
<name>A7I132_CAMHC</name>
<dbReference type="PROSITE" id="PS51257">
    <property type="entry name" value="PROKAR_LIPOPROTEIN"/>
    <property type="match status" value="1"/>
</dbReference>
<dbReference type="Proteomes" id="UP000002407">
    <property type="component" value="Chromosome"/>
</dbReference>